<reference evidence="1 2" key="1">
    <citation type="journal article" date="2021" name="BMC Genomics">
        <title>Datura genome reveals duplications of psychoactive alkaloid biosynthetic genes and high mutation rate following tissue culture.</title>
        <authorList>
            <person name="Rajewski A."/>
            <person name="Carter-House D."/>
            <person name="Stajich J."/>
            <person name="Litt A."/>
        </authorList>
    </citation>
    <scope>NUCLEOTIDE SEQUENCE [LARGE SCALE GENOMIC DNA]</scope>
    <source>
        <strain evidence="1">AR-01</strain>
    </source>
</reference>
<evidence type="ECO:0000313" key="1">
    <source>
        <dbReference type="EMBL" id="MCE0481982.1"/>
    </source>
</evidence>
<accession>A0ABS8VP89</accession>
<feature type="non-terminal residue" evidence="1">
    <location>
        <position position="53"/>
    </location>
</feature>
<dbReference type="EMBL" id="JACEIK010005654">
    <property type="protein sequence ID" value="MCE0481982.1"/>
    <property type="molecule type" value="Genomic_DNA"/>
</dbReference>
<comment type="caution">
    <text evidence="1">The sequence shown here is derived from an EMBL/GenBank/DDBJ whole genome shotgun (WGS) entry which is preliminary data.</text>
</comment>
<dbReference type="Proteomes" id="UP000823775">
    <property type="component" value="Unassembled WGS sequence"/>
</dbReference>
<keyword evidence="2" id="KW-1185">Reference proteome</keyword>
<gene>
    <name evidence="1" type="ORF">HAX54_040260</name>
</gene>
<sequence length="53" mass="6205">SPDFDHYNHFMDNIDLDLDLVVEKVAPGIVDIDMEERAFMFVTTRAWTSDRDT</sequence>
<protein>
    <submittedName>
        <fullName evidence="1">Uncharacterized protein</fullName>
    </submittedName>
</protein>
<name>A0ABS8VP89_DATST</name>
<proteinExistence type="predicted"/>
<evidence type="ECO:0000313" key="2">
    <source>
        <dbReference type="Proteomes" id="UP000823775"/>
    </source>
</evidence>
<organism evidence="1 2">
    <name type="scientific">Datura stramonium</name>
    <name type="common">Jimsonweed</name>
    <name type="synonym">Common thornapple</name>
    <dbReference type="NCBI Taxonomy" id="4076"/>
    <lineage>
        <taxon>Eukaryota</taxon>
        <taxon>Viridiplantae</taxon>
        <taxon>Streptophyta</taxon>
        <taxon>Embryophyta</taxon>
        <taxon>Tracheophyta</taxon>
        <taxon>Spermatophyta</taxon>
        <taxon>Magnoliopsida</taxon>
        <taxon>eudicotyledons</taxon>
        <taxon>Gunneridae</taxon>
        <taxon>Pentapetalae</taxon>
        <taxon>asterids</taxon>
        <taxon>lamiids</taxon>
        <taxon>Solanales</taxon>
        <taxon>Solanaceae</taxon>
        <taxon>Solanoideae</taxon>
        <taxon>Datureae</taxon>
        <taxon>Datura</taxon>
    </lineage>
</organism>
<feature type="non-terminal residue" evidence="1">
    <location>
        <position position="1"/>
    </location>
</feature>